<sequence length="69" mass="7657">MVKSIRYPLWVKPDASTSFSPSSVNICDALPRSYRSHAVNEAGGSVHGLSADLFFPRSPLRSRSHLRSR</sequence>
<dbReference type="AlphaFoldDB" id="A0A8T0VEP5"/>
<dbReference type="Proteomes" id="UP000823388">
    <property type="component" value="Chromosome 2N"/>
</dbReference>
<dbReference type="EMBL" id="CM029040">
    <property type="protein sequence ID" value="KAG2633288.1"/>
    <property type="molecule type" value="Genomic_DNA"/>
</dbReference>
<gene>
    <name evidence="1" type="ORF">PVAP13_2NG280500</name>
</gene>
<reference evidence="1" key="1">
    <citation type="submission" date="2020-05" db="EMBL/GenBank/DDBJ databases">
        <title>WGS assembly of Panicum virgatum.</title>
        <authorList>
            <person name="Lovell J.T."/>
            <person name="Jenkins J."/>
            <person name="Shu S."/>
            <person name="Juenger T.E."/>
            <person name="Schmutz J."/>
        </authorList>
    </citation>
    <scope>NUCLEOTIDE SEQUENCE</scope>
    <source>
        <strain evidence="1">AP13</strain>
    </source>
</reference>
<keyword evidence="2" id="KW-1185">Reference proteome</keyword>
<comment type="caution">
    <text evidence="1">The sequence shown here is derived from an EMBL/GenBank/DDBJ whole genome shotgun (WGS) entry which is preliminary data.</text>
</comment>
<name>A0A8T0VEP5_PANVG</name>
<evidence type="ECO:0000313" key="2">
    <source>
        <dbReference type="Proteomes" id="UP000823388"/>
    </source>
</evidence>
<accession>A0A8T0VEP5</accession>
<protein>
    <submittedName>
        <fullName evidence="1">Uncharacterized protein</fullName>
    </submittedName>
</protein>
<organism evidence="1 2">
    <name type="scientific">Panicum virgatum</name>
    <name type="common">Blackwell switchgrass</name>
    <dbReference type="NCBI Taxonomy" id="38727"/>
    <lineage>
        <taxon>Eukaryota</taxon>
        <taxon>Viridiplantae</taxon>
        <taxon>Streptophyta</taxon>
        <taxon>Embryophyta</taxon>
        <taxon>Tracheophyta</taxon>
        <taxon>Spermatophyta</taxon>
        <taxon>Magnoliopsida</taxon>
        <taxon>Liliopsida</taxon>
        <taxon>Poales</taxon>
        <taxon>Poaceae</taxon>
        <taxon>PACMAD clade</taxon>
        <taxon>Panicoideae</taxon>
        <taxon>Panicodae</taxon>
        <taxon>Paniceae</taxon>
        <taxon>Panicinae</taxon>
        <taxon>Panicum</taxon>
        <taxon>Panicum sect. Hiantes</taxon>
    </lineage>
</organism>
<evidence type="ECO:0000313" key="1">
    <source>
        <dbReference type="EMBL" id="KAG2633288.1"/>
    </source>
</evidence>
<proteinExistence type="predicted"/>